<protein>
    <submittedName>
        <fullName evidence="1">Uncharacterized protein</fullName>
    </submittedName>
</protein>
<comment type="caution">
    <text evidence="1">The sequence shown here is derived from an EMBL/GenBank/DDBJ whole genome shotgun (WGS) entry which is preliminary data.</text>
</comment>
<organism evidence="1 2">
    <name type="scientific">Trichonephila clavata</name>
    <name type="common">Joro spider</name>
    <name type="synonym">Nephila clavata</name>
    <dbReference type="NCBI Taxonomy" id="2740835"/>
    <lineage>
        <taxon>Eukaryota</taxon>
        <taxon>Metazoa</taxon>
        <taxon>Ecdysozoa</taxon>
        <taxon>Arthropoda</taxon>
        <taxon>Chelicerata</taxon>
        <taxon>Arachnida</taxon>
        <taxon>Araneae</taxon>
        <taxon>Araneomorphae</taxon>
        <taxon>Entelegynae</taxon>
        <taxon>Araneoidea</taxon>
        <taxon>Nephilidae</taxon>
        <taxon>Trichonephila</taxon>
    </lineage>
</organism>
<evidence type="ECO:0000313" key="2">
    <source>
        <dbReference type="Proteomes" id="UP000887116"/>
    </source>
</evidence>
<gene>
    <name evidence="1" type="ORF">TNCT_449961</name>
</gene>
<dbReference type="Proteomes" id="UP000887116">
    <property type="component" value="Unassembled WGS sequence"/>
</dbReference>
<name>A0A8X6KXJ2_TRICU</name>
<reference evidence="1" key="1">
    <citation type="submission" date="2020-07" db="EMBL/GenBank/DDBJ databases">
        <title>Multicomponent nature underlies the extraordinary mechanical properties of spider dragline silk.</title>
        <authorList>
            <person name="Kono N."/>
            <person name="Nakamura H."/>
            <person name="Mori M."/>
            <person name="Yoshida Y."/>
            <person name="Ohtoshi R."/>
            <person name="Malay A.D."/>
            <person name="Moran D.A.P."/>
            <person name="Tomita M."/>
            <person name="Numata K."/>
            <person name="Arakawa K."/>
        </authorList>
    </citation>
    <scope>NUCLEOTIDE SEQUENCE</scope>
</reference>
<proteinExistence type="predicted"/>
<evidence type="ECO:0000313" key="1">
    <source>
        <dbReference type="EMBL" id="GFQ90185.1"/>
    </source>
</evidence>
<sequence length="91" mass="10445">MATLSCFKRCEERVPSAQRVVKIGLKVNIPFLQLQEACWRKYGRKWNIAYISAVSRRAPILNLCKEENGPKTLPHLIRRRNSSAAEICNFG</sequence>
<accession>A0A8X6KXJ2</accession>
<dbReference type="AlphaFoldDB" id="A0A8X6KXJ2"/>
<keyword evidence="2" id="KW-1185">Reference proteome</keyword>
<dbReference type="EMBL" id="BMAO01023653">
    <property type="protein sequence ID" value="GFQ90185.1"/>
    <property type="molecule type" value="Genomic_DNA"/>
</dbReference>